<dbReference type="RefSeq" id="WP_378057149.1">
    <property type="nucleotide sequence ID" value="NZ_JBHSIS010000007.1"/>
</dbReference>
<dbReference type="SUPFAM" id="SSF52540">
    <property type="entry name" value="P-loop containing nucleoside triphosphate hydrolases"/>
    <property type="match status" value="1"/>
</dbReference>
<dbReference type="InterPro" id="IPR027417">
    <property type="entry name" value="P-loop_NTPase"/>
</dbReference>
<dbReference type="Pfam" id="PF13671">
    <property type="entry name" value="AAA_33"/>
    <property type="match status" value="1"/>
</dbReference>
<organism evidence="1 2">
    <name type="scientific">Actinophytocola glycyrrhizae</name>
    <dbReference type="NCBI Taxonomy" id="2044873"/>
    <lineage>
        <taxon>Bacteria</taxon>
        <taxon>Bacillati</taxon>
        <taxon>Actinomycetota</taxon>
        <taxon>Actinomycetes</taxon>
        <taxon>Pseudonocardiales</taxon>
        <taxon>Pseudonocardiaceae</taxon>
    </lineage>
</organism>
<gene>
    <name evidence="1" type="ORF">ACFPCV_16965</name>
</gene>
<accession>A0ABV9S3Q4</accession>
<dbReference type="Gene3D" id="3.40.50.300">
    <property type="entry name" value="P-loop containing nucleotide triphosphate hydrolases"/>
    <property type="match status" value="1"/>
</dbReference>
<dbReference type="EMBL" id="JBHSIS010000007">
    <property type="protein sequence ID" value="MFC4855201.1"/>
    <property type="molecule type" value="Genomic_DNA"/>
</dbReference>
<sequence length="222" mass="25301">MRLLGSVPPTPEKLIWLNGPFGGGKTQTAHELSRRSPGSVICDPEQAGFGMRRMLPPPLRTDFQNLRSWREGVVEILDLVLRKHNGPVIVPMTVVNPEYLKETVGRLRDMDHEVHHFSLLARRETVLKRLRERGFGHVVQFVAGKNATLARETWAMSKVDECLTRLQDPEFATRVWTDDLTVKEVADHVAAKAGVHLTPNTDTRLRGYARRTWTSLKHIRFD</sequence>
<proteinExistence type="predicted"/>
<comment type="caution">
    <text evidence="1">The sequence shown here is derived from an EMBL/GenBank/DDBJ whole genome shotgun (WGS) entry which is preliminary data.</text>
</comment>
<dbReference type="Proteomes" id="UP001595859">
    <property type="component" value="Unassembled WGS sequence"/>
</dbReference>
<reference evidence="2" key="1">
    <citation type="journal article" date="2019" name="Int. J. Syst. Evol. Microbiol.">
        <title>The Global Catalogue of Microorganisms (GCM) 10K type strain sequencing project: providing services to taxonomists for standard genome sequencing and annotation.</title>
        <authorList>
            <consortium name="The Broad Institute Genomics Platform"/>
            <consortium name="The Broad Institute Genome Sequencing Center for Infectious Disease"/>
            <person name="Wu L."/>
            <person name="Ma J."/>
        </authorList>
    </citation>
    <scope>NUCLEOTIDE SEQUENCE [LARGE SCALE GENOMIC DNA]</scope>
    <source>
        <strain evidence="2">ZS-22-S1</strain>
    </source>
</reference>
<evidence type="ECO:0000313" key="1">
    <source>
        <dbReference type="EMBL" id="MFC4855201.1"/>
    </source>
</evidence>
<protein>
    <submittedName>
        <fullName evidence="1">AAA family ATPase</fullName>
    </submittedName>
</protein>
<evidence type="ECO:0000313" key="2">
    <source>
        <dbReference type="Proteomes" id="UP001595859"/>
    </source>
</evidence>
<name>A0ABV9S3Q4_9PSEU</name>
<keyword evidence="2" id="KW-1185">Reference proteome</keyword>